<dbReference type="PANTHER" id="PTHR42792">
    <property type="entry name" value="FLAGELLIN"/>
    <property type="match status" value="1"/>
</dbReference>
<dbReference type="OrthoDB" id="9758307at2"/>
<sequence>MRITQSMLANNSLRHLSESYARLGKYQDQLSTGNKISRPSDDPVVAMKGMNYRSNLGQIEQYQRNLSEVYLWMDNSEAGIDQTNSALQRIRELVIQGKNGTLSEDDKQAVSKEIEQMKLDIMSVANTKVSGRYIFNGTDVDIAPVKNDPVLGIQVSINTEPYQVEISNGVRLTANVNAQNIFSQGLFDTIQSIEDTLKGTGTGDLDQLLGDLDGHLETLNAERSELGARYNRLEMVESRIGQQEVMANKILSDNEDVDIERVITDLMVQESVHRAALGVGSRIIQPTLLDFLR</sequence>
<dbReference type="EMBL" id="OAOP01000006">
    <property type="protein sequence ID" value="SNX72922.1"/>
    <property type="molecule type" value="Genomic_DNA"/>
</dbReference>
<dbReference type="AlphaFoldDB" id="A0A285CZE7"/>
<keyword evidence="2" id="KW-0969">Cilium</keyword>
<dbReference type="InterPro" id="IPR001029">
    <property type="entry name" value="Flagellin_N"/>
</dbReference>
<dbReference type="GO" id="GO:0009424">
    <property type="term" value="C:bacterial-type flagellum hook"/>
    <property type="evidence" value="ECO:0007669"/>
    <property type="project" value="InterPro"/>
</dbReference>
<organism evidence="2 3">
    <name type="scientific">Bacillus oleivorans</name>
    <dbReference type="NCBI Taxonomy" id="1448271"/>
    <lineage>
        <taxon>Bacteria</taxon>
        <taxon>Bacillati</taxon>
        <taxon>Bacillota</taxon>
        <taxon>Bacilli</taxon>
        <taxon>Bacillales</taxon>
        <taxon>Bacillaceae</taxon>
        <taxon>Bacillus</taxon>
    </lineage>
</organism>
<gene>
    <name evidence="2" type="ORF">SAMN05877753_106251</name>
</gene>
<dbReference type="GO" id="GO:0005198">
    <property type="term" value="F:structural molecule activity"/>
    <property type="evidence" value="ECO:0007669"/>
    <property type="project" value="InterPro"/>
</dbReference>
<dbReference type="GO" id="GO:0071973">
    <property type="term" value="P:bacterial-type flagellum-dependent cell motility"/>
    <property type="evidence" value="ECO:0007669"/>
    <property type="project" value="InterPro"/>
</dbReference>
<name>A0A285CZE7_9BACI</name>
<keyword evidence="2" id="KW-0966">Cell projection</keyword>
<reference evidence="2 3" key="1">
    <citation type="submission" date="2017-08" db="EMBL/GenBank/DDBJ databases">
        <authorList>
            <person name="de Groot N.N."/>
        </authorList>
    </citation>
    <scope>NUCLEOTIDE SEQUENCE [LARGE SCALE GENOMIC DNA]</scope>
    <source>
        <strain evidence="2 3">JC228</strain>
    </source>
</reference>
<dbReference type="RefSeq" id="WP_097159402.1">
    <property type="nucleotide sequence ID" value="NZ_JBEPMQ010000005.1"/>
</dbReference>
<dbReference type="SUPFAM" id="SSF64518">
    <property type="entry name" value="Phase 1 flagellin"/>
    <property type="match status" value="1"/>
</dbReference>
<evidence type="ECO:0000259" key="1">
    <source>
        <dbReference type="Pfam" id="PF00669"/>
    </source>
</evidence>
<proteinExistence type="predicted"/>
<dbReference type="Proteomes" id="UP000219546">
    <property type="component" value="Unassembled WGS sequence"/>
</dbReference>
<dbReference type="InterPro" id="IPR001492">
    <property type="entry name" value="Flagellin"/>
</dbReference>
<accession>A0A285CZE7</accession>
<dbReference type="PANTHER" id="PTHR42792:SF1">
    <property type="entry name" value="FLAGELLAR HOOK-ASSOCIATED PROTEIN 3"/>
    <property type="match status" value="1"/>
</dbReference>
<evidence type="ECO:0000313" key="3">
    <source>
        <dbReference type="Proteomes" id="UP000219546"/>
    </source>
</evidence>
<evidence type="ECO:0000313" key="2">
    <source>
        <dbReference type="EMBL" id="SNX72922.1"/>
    </source>
</evidence>
<dbReference type="NCBIfam" id="TIGR02550">
    <property type="entry name" value="flagell_flgL"/>
    <property type="match status" value="1"/>
</dbReference>
<keyword evidence="2" id="KW-0282">Flagellum</keyword>
<keyword evidence="3" id="KW-1185">Reference proteome</keyword>
<dbReference type="InterPro" id="IPR013384">
    <property type="entry name" value="Flagell_FlgL"/>
</dbReference>
<dbReference type="Gene3D" id="1.20.1330.10">
    <property type="entry name" value="f41 fragment of flagellin, N-terminal domain"/>
    <property type="match status" value="1"/>
</dbReference>
<feature type="domain" description="Flagellin N-terminal" evidence="1">
    <location>
        <begin position="4"/>
        <end position="138"/>
    </location>
</feature>
<dbReference type="Pfam" id="PF00669">
    <property type="entry name" value="Flagellin_N"/>
    <property type="match status" value="1"/>
</dbReference>
<protein>
    <submittedName>
        <fullName evidence="2">Flagellar hook-associated protein 3 FlgL</fullName>
    </submittedName>
</protein>